<feature type="compositionally biased region" description="Low complexity" evidence="12">
    <location>
        <begin position="289"/>
        <end position="300"/>
    </location>
</feature>
<keyword evidence="2" id="KW-0963">Cytoplasm</keyword>
<dbReference type="InterPro" id="IPR013106">
    <property type="entry name" value="Ig_V-set"/>
</dbReference>
<evidence type="ECO:0000256" key="3">
    <source>
        <dbReference type="ARBA" id="ARBA00022692"/>
    </source>
</evidence>
<feature type="domain" description="Ig-like" evidence="14">
    <location>
        <begin position="141"/>
        <end position="227"/>
    </location>
</feature>
<dbReference type="SUPFAM" id="SSF48726">
    <property type="entry name" value="Immunoglobulin"/>
    <property type="match status" value="2"/>
</dbReference>
<protein>
    <submittedName>
        <fullName evidence="15">Hepatic and glial cell adhesion molecule</fullName>
    </submittedName>
</protein>
<dbReference type="Gene3D" id="2.60.40.10">
    <property type="entry name" value="Immunoglobulins"/>
    <property type="match status" value="2"/>
</dbReference>
<evidence type="ECO:0000256" key="7">
    <source>
        <dbReference type="ARBA" id="ARBA00023157"/>
    </source>
</evidence>
<dbReference type="GO" id="GO:0005737">
    <property type="term" value="C:cytoplasm"/>
    <property type="evidence" value="ECO:0007669"/>
    <property type="project" value="UniProtKB-SubCell"/>
</dbReference>
<evidence type="ECO:0000256" key="9">
    <source>
        <dbReference type="ARBA" id="ARBA00023306"/>
    </source>
</evidence>
<reference evidence="15" key="2">
    <citation type="submission" date="2025-09" db="UniProtKB">
        <authorList>
            <consortium name="Ensembl"/>
        </authorList>
    </citation>
    <scope>IDENTIFICATION</scope>
</reference>
<keyword evidence="8" id="KW-0325">Glycoprotein</keyword>
<sequence length="389" mass="43154">IKRKRGEMTNCSGTCLLCFCAGGVLAVNMTIPNTLIRGKLGGEALLSVRYESFSQDRPVIKWELKREKSVTVVQSVGTDIIGTLRPEYRDRILVFENGTLLLHNLRFTDDGTYDVEISITDDTFPGEGSITLTVDEPISRPYIHMESSSVLELSENVVLNCSHDNGTRTTYRWFKGGKLLTNETRFVLSPDQKLLTIKRVVMADDDIYSCTVENPVGNVTSLPIRLTVYKRSSLYIILSTGGIFLLITLVTICACWTPSKKLSWRELNENILSTQSGSCHCILQDPSTDDSSSNNTGSPSELNNPPCYTTSPKYTGPLPAGSPPIGLNCPQYNKKKVVPPHHGLLCTQDTLYILEFVVKSRKCCNLNKFLVAQSAVKCGESLTFESKRF</sequence>
<organism evidence="15 16">
    <name type="scientific">Amphilophus citrinellus</name>
    <name type="common">Midas cichlid</name>
    <name type="synonym">Cichlasoma citrinellum</name>
    <dbReference type="NCBI Taxonomy" id="61819"/>
    <lineage>
        <taxon>Eukaryota</taxon>
        <taxon>Metazoa</taxon>
        <taxon>Chordata</taxon>
        <taxon>Craniata</taxon>
        <taxon>Vertebrata</taxon>
        <taxon>Euteleostomi</taxon>
        <taxon>Actinopterygii</taxon>
        <taxon>Neopterygii</taxon>
        <taxon>Teleostei</taxon>
        <taxon>Neoteleostei</taxon>
        <taxon>Acanthomorphata</taxon>
        <taxon>Ovalentaria</taxon>
        <taxon>Cichlomorphae</taxon>
        <taxon>Cichliformes</taxon>
        <taxon>Cichlidae</taxon>
        <taxon>New World cichlids</taxon>
        <taxon>Cichlasomatinae</taxon>
        <taxon>Heroini</taxon>
        <taxon>Amphilophus</taxon>
    </lineage>
</organism>
<dbReference type="InterPro" id="IPR036179">
    <property type="entry name" value="Ig-like_dom_sf"/>
</dbReference>
<evidence type="ECO:0000256" key="11">
    <source>
        <dbReference type="ARBA" id="ARBA00046288"/>
    </source>
</evidence>
<dbReference type="PROSITE" id="PS50835">
    <property type="entry name" value="IG_LIKE"/>
    <property type="match status" value="1"/>
</dbReference>
<dbReference type="InterPro" id="IPR052280">
    <property type="entry name" value="HEPACAM_domain"/>
</dbReference>
<dbReference type="Proteomes" id="UP000261340">
    <property type="component" value="Unplaced"/>
</dbReference>
<name>A0A3Q0S0F4_AMPCI</name>
<keyword evidence="3 13" id="KW-0812">Transmembrane</keyword>
<evidence type="ECO:0000313" key="15">
    <source>
        <dbReference type="Ensembl" id="ENSACIP00000015423.1"/>
    </source>
</evidence>
<dbReference type="PANTHER" id="PTHR44888:SF2">
    <property type="entry name" value="HEPATIC AND GLIAL CELL ADHESION MOLECULE"/>
    <property type="match status" value="1"/>
</dbReference>
<feature type="region of interest" description="Disordered" evidence="12">
    <location>
        <begin position="286"/>
        <end position="306"/>
    </location>
</feature>
<dbReference type="InterPro" id="IPR003598">
    <property type="entry name" value="Ig_sub2"/>
</dbReference>
<evidence type="ECO:0000256" key="13">
    <source>
        <dbReference type="SAM" id="Phobius"/>
    </source>
</evidence>
<dbReference type="InterPro" id="IPR003599">
    <property type="entry name" value="Ig_sub"/>
</dbReference>
<evidence type="ECO:0000256" key="1">
    <source>
        <dbReference type="ARBA" id="ARBA00004496"/>
    </source>
</evidence>
<dbReference type="GeneTree" id="ENSGT01130000278319"/>
<evidence type="ECO:0000256" key="12">
    <source>
        <dbReference type="SAM" id="MobiDB-lite"/>
    </source>
</evidence>
<keyword evidence="10" id="KW-0393">Immunoglobulin domain</keyword>
<evidence type="ECO:0000256" key="5">
    <source>
        <dbReference type="ARBA" id="ARBA00022989"/>
    </source>
</evidence>
<dbReference type="SMART" id="SM00409">
    <property type="entry name" value="IG"/>
    <property type="match status" value="2"/>
</dbReference>
<dbReference type="Pfam" id="PF07686">
    <property type="entry name" value="V-set"/>
    <property type="match status" value="1"/>
</dbReference>
<dbReference type="Ensembl" id="ENSACIT00000015833.1">
    <property type="protein sequence ID" value="ENSACIP00000015423.1"/>
    <property type="gene ID" value="ENSACIG00000011969.1"/>
</dbReference>
<keyword evidence="9" id="KW-0131">Cell cycle</keyword>
<dbReference type="OMA" id="PAHISRK"/>
<evidence type="ECO:0000256" key="4">
    <source>
        <dbReference type="ARBA" id="ARBA00022729"/>
    </source>
</evidence>
<evidence type="ECO:0000259" key="14">
    <source>
        <dbReference type="PROSITE" id="PS50835"/>
    </source>
</evidence>
<feature type="transmembrane region" description="Helical" evidence="13">
    <location>
        <begin position="234"/>
        <end position="256"/>
    </location>
</feature>
<evidence type="ECO:0000313" key="16">
    <source>
        <dbReference type="Proteomes" id="UP000261340"/>
    </source>
</evidence>
<keyword evidence="6 13" id="KW-0472">Membrane</keyword>
<dbReference type="InterPro" id="IPR007110">
    <property type="entry name" value="Ig-like_dom"/>
</dbReference>
<comment type="subcellular location">
    <subcellularLocation>
        <location evidence="1">Cytoplasm</location>
    </subcellularLocation>
    <subcellularLocation>
        <location evidence="11">Endomembrane system</location>
        <topology evidence="11">Single-pass type I membrane protein</topology>
    </subcellularLocation>
</comment>
<keyword evidence="16" id="KW-1185">Reference proteome</keyword>
<keyword evidence="5 13" id="KW-1133">Transmembrane helix</keyword>
<keyword evidence="4" id="KW-0732">Signal</keyword>
<evidence type="ECO:0000256" key="2">
    <source>
        <dbReference type="ARBA" id="ARBA00022490"/>
    </source>
</evidence>
<dbReference type="InterPro" id="IPR013783">
    <property type="entry name" value="Ig-like_fold"/>
</dbReference>
<keyword evidence="7" id="KW-1015">Disulfide bond</keyword>
<reference evidence="15" key="1">
    <citation type="submission" date="2025-08" db="UniProtKB">
        <authorList>
            <consortium name="Ensembl"/>
        </authorList>
    </citation>
    <scope>IDENTIFICATION</scope>
</reference>
<proteinExistence type="predicted"/>
<dbReference type="SMART" id="SM00408">
    <property type="entry name" value="IGc2"/>
    <property type="match status" value="1"/>
</dbReference>
<evidence type="ECO:0000256" key="6">
    <source>
        <dbReference type="ARBA" id="ARBA00023136"/>
    </source>
</evidence>
<evidence type="ECO:0000256" key="10">
    <source>
        <dbReference type="ARBA" id="ARBA00023319"/>
    </source>
</evidence>
<dbReference type="Pfam" id="PF13927">
    <property type="entry name" value="Ig_3"/>
    <property type="match status" value="1"/>
</dbReference>
<dbReference type="GO" id="GO:0012505">
    <property type="term" value="C:endomembrane system"/>
    <property type="evidence" value="ECO:0007669"/>
    <property type="project" value="UniProtKB-SubCell"/>
</dbReference>
<dbReference type="AlphaFoldDB" id="A0A3Q0S0F4"/>
<accession>A0A3Q0S0F4</accession>
<evidence type="ECO:0000256" key="8">
    <source>
        <dbReference type="ARBA" id="ARBA00023180"/>
    </source>
</evidence>
<dbReference type="PANTHER" id="PTHR44888">
    <property type="entry name" value="HEPACAM FAMILY MEMBER 2-RELATED"/>
    <property type="match status" value="1"/>
</dbReference>